<sequence length="297" mass="33045">MIMTERRISVADFSFSVTGDSFLNFMEKSGAFRDFFTDRAPDFRIVADLGETEVLKSDEYRGRQSCYEIGFEGISCSYGRAGDRIYFDMVSPDGKSVLVLYWTPGEDVIRCTCGKYSPAMSRFALWMALNMLCIRKKCAAVHSSVNVYRGEAAMFLGESGTGKSTHTRLLRERYPEMFLLNDDSPFVRVCDDGRILVYGSPWSGKTPCYRQEAYPLKALVRLSQAPYNRISALSPLLAVGALLPSAPPAFSYVDESSDMVCDFVSDTVSSVPVYHLGCLPDTAAAELTFKTVFCHGE</sequence>
<protein>
    <recommendedName>
        <fullName evidence="3">Phosphoenolpyruvate carboxykinase</fullName>
    </recommendedName>
</protein>
<gene>
    <name evidence="1" type="ORF">IAC29_07935</name>
</gene>
<accession>A0A9D9EQ34</accession>
<evidence type="ECO:0000313" key="2">
    <source>
        <dbReference type="Proteomes" id="UP000810252"/>
    </source>
</evidence>
<evidence type="ECO:0008006" key="3">
    <source>
        <dbReference type="Google" id="ProtNLM"/>
    </source>
</evidence>
<dbReference type="AlphaFoldDB" id="A0A9D9EQ34"/>
<dbReference type="Proteomes" id="UP000810252">
    <property type="component" value="Unassembled WGS sequence"/>
</dbReference>
<dbReference type="InterPro" id="IPR027417">
    <property type="entry name" value="P-loop_NTPase"/>
</dbReference>
<proteinExistence type="predicted"/>
<reference evidence="1" key="2">
    <citation type="journal article" date="2021" name="PeerJ">
        <title>Extensive microbial diversity within the chicken gut microbiome revealed by metagenomics and culture.</title>
        <authorList>
            <person name="Gilroy R."/>
            <person name="Ravi A."/>
            <person name="Getino M."/>
            <person name="Pursley I."/>
            <person name="Horton D.L."/>
            <person name="Alikhan N.F."/>
            <person name="Baker D."/>
            <person name="Gharbi K."/>
            <person name="Hall N."/>
            <person name="Watson M."/>
            <person name="Adriaenssens E.M."/>
            <person name="Foster-Nyarko E."/>
            <person name="Jarju S."/>
            <person name="Secka A."/>
            <person name="Antonio M."/>
            <person name="Oren A."/>
            <person name="Chaudhuri R.R."/>
            <person name="La Ragione R."/>
            <person name="Hildebrand F."/>
            <person name="Pallen M.J."/>
        </authorList>
    </citation>
    <scope>NUCLEOTIDE SEQUENCE</scope>
    <source>
        <strain evidence="1">20514</strain>
    </source>
</reference>
<comment type="caution">
    <text evidence="1">The sequence shown here is derived from an EMBL/GenBank/DDBJ whole genome shotgun (WGS) entry which is preliminary data.</text>
</comment>
<evidence type="ECO:0000313" key="1">
    <source>
        <dbReference type="EMBL" id="MBO8449184.1"/>
    </source>
</evidence>
<dbReference type="SUPFAM" id="SSF53795">
    <property type="entry name" value="PEP carboxykinase-like"/>
    <property type="match status" value="1"/>
</dbReference>
<dbReference type="EMBL" id="JADIMQ010000112">
    <property type="protein sequence ID" value="MBO8449184.1"/>
    <property type="molecule type" value="Genomic_DNA"/>
</dbReference>
<reference evidence="1" key="1">
    <citation type="submission" date="2020-10" db="EMBL/GenBank/DDBJ databases">
        <authorList>
            <person name="Gilroy R."/>
        </authorList>
    </citation>
    <scope>NUCLEOTIDE SEQUENCE</scope>
    <source>
        <strain evidence="1">20514</strain>
    </source>
</reference>
<dbReference type="Gene3D" id="3.40.50.300">
    <property type="entry name" value="P-loop containing nucleotide triphosphate hydrolases"/>
    <property type="match status" value="1"/>
</dbReference>
<name>A0A9D9EQ34_9BACT</name>
<organism evidence="1 2">
    <name type="scientific">Candidatus Cryptobacteroides merdigallinarum</name>
    <dbReference type="NCBI Taxonomy" id="2840770"/>
    <lineage>
        <taxon>Bacteria</taxon>
        <taxon>Pseudomonadati</taxon>
        <taxon>Bacteroidota</taxon>
        <taxon>Bacteroidia</taxon>
        <taxon>Bacteroidales</taxon>
        <taxon>Candidatus Cryptobacteroides</taxon>
    </lineage>
</organism>